<sequence>MGWVWDFAVGEEKWRARMGALRQTVRQDLVARQLAAHLPDTPGRRVLDIGCG</sequence>
<evidence type="ECO:0000313" key="1">
    <source>
        <dbReference type="EMBL" id="MBF9071850.1"/>
    </source>
</evidence>
<dbReference type="RefSeq" id="WP_196197008.1">
    <property type="nucleotide sequence ID" value="NZ_JADPRT010000013.1"/>
</dbReference>
<accession>A0A931BE89</accession>
<dbReference type="AlphaFoldDB" id="A0A931BE89"/>
<gene>
    <name evidence="1" type="ORF">I2501_27885</name>
</gene>
<protein>
    <submittedName>
        <fullName evidence="1">Uncharacterized protein</fullName>
    </submittedName>
</protein>
<dbReference type="EMBL" id="JADPRT010000013">
    <property type="protein sequence ID" value="MBF9071850.1"/>
    <property type="molecule type" value="Genomic_DNA"/>
</dbReference>
<dbReference type="Gene3D" id="3.40.50.150">
    <property type="entry name" value="Vaccinia Virus protein VP39"/>
    <property type="match status" value="1"/>
</dbReference>
<reference evidence="1" key="1">
    <citation type="submission" date="2020-11" db="EMBL/GenBank/DDBJ databases">
        <title>Isolation and identification of active actinomycetes.</title>
        <authorList>
            <person name="Yu B."/>
        </authorList>
    </citation>
    <scope>NUCLEOTIDE SEQUENCE</scope>
    <source>
        <strain evidence="1">NEAU-YB345</strain>
    </source>
</reference>
<organism evidence="1 2">
    <name type="scientific">Streptacidiphilus fuscans</name>
    <dbReference type="NCBI Taxonomy" id="2789292"/>
    <lineage>
        <taxon>Bacteria</taxon>
        <taxon>Bacillati</taxon>
        <taxon>Actinomycetota</taxon>
        <taxon>Actinomycetes</taxon>
        <taxon>Kitasatosporales</taxon>
        <taxon>Streptomycetaceae</taxon>
        <taxon>Streptacidiphilus</taxon>
    </lineage>
</organism>
<keyword evidence="2" id="KW-1185">Reference proteome</keyword>
<dbReference type="Proteomes" id="UP000657385">
    <property type="component" value="Unassembled WGS sequence"/>
</dbReference>
<dbReference type="InterPro" id="IPR029063">
    <property type="entry name" value="SAM-dependent_MTases_sf"/>
</dbReference>
<comment type="caution">
    <text evidence="1">The sequence shown here is derived from an EMBL/GenBank/DDBJ whole genome shotgun (WGS) entry which is preliminary data.</text>
</comment>
<proteinExistence type="predicted"/>
<evidence type="ECO:0000313" key="2">
    <source>
        <dbReference type="Proteomes" id="UP000657385"/>
    </source>
</evidence>
<name>A0A931BE89_9ACTN</name>
<dbReference type="SUPFAM" id="SSF53335">
    <property type="entry name" value="S-adenosyl-L-methionine-dependent methyltransferases"/>
    <property type="match status" value="1"/>
</dbReference>